<gene>
    <name evidence="1" type="ORF">DR950_18175</name>
</gene>
<proteinExistence type="predicted"/>
<keyword evidence="2" id="KW-1185">Reference proteome</keyword>
<comment type="caution">
    <text evidence="1">The sequence shown here is derived from an EMBL/GenBank/DDBJ whole genome shotgun (WGS) entry which is preliminary data.</text>
</comment>
<dbReference type="RefSeq" id="WP_117487661.1">
    <property type="nucleotide sequence ID" value="NZ_QVIG01000001.1"/>
</dbReference>
<dbReference type="EMBL" id="QVIG01000001">
    <property type="protein sequence ID" value="RGD59463.1"/>
    <property type="molecule type" value="Genomic_DNA"/>
</dbReference>
<sequence length="183" mass="19969">MPRPTRAQRAAIAQRRADAVELRLAGADPLTVGRKLAADPALNSDRIAYPFGYGHELYSKGRPGPDDETLVRSVNRDVTQALEHRLAAAQADVEALRALEDARLDRLYLVAYRRAVRDGELQAIDRALRIMDRRARLLGLDQPARTEISGHDGGPIEIMADTTGDELAALIALTDPAAARDEA</sequence>
<name>A0A372ZUA3_9ACTN</name>
<protein>
    <submittedName>
        <fullName evidence="1">Uncharacterized protein</fullName>
    </submittedName>
</protein>
<organism evidence="1 2">
    <name type="scientific">Kitasatospora xanthocidica</name>
    <dbReference type="NCBI Taxonomy" id="83382"/>
    <lineage>
        <taxon>Bacteria</taxon>
        <taxon>Bacillati</taxon>
        <taxon>Actinomycetota</taxon>
        <taxon>Actinomycetes</taxon>
        <taxon>Kitasatosporales</taxon>
        <taxon>Streptomycetaceae</taxon>
        <taxon>Kitasatospora</taxon>
    </lineage>
</organism>
<evidence type="ECO:0000313" key="1">
    <source>
        <dbReference type="EMBL" id="RGD59463.1"/>
    </source>
</evidence>
<dbReference type="AlphaFoldDB" id="A0A372ZUA3"/>
<reference evidence="1 2" key="1">
    <citation type="submission" date="2018-08" db="EMBL/GenBank/DDBJ databases">
        <title>Diversity &amp; Physiological Properties of Lignin-Decomposing Actinobacteria from Soil.</title>
        <authorList>
            <person name="Roh S.G."/>
            <person name="Kim S.B."/>
        </authorList>
    </citation>
    <scope>NUCLEOTIDE SEQUENCE [LARGE SCALE GENOMIC DNA]</scope>
    <source>
        <strain evidence="1 2">MMS17-GH009</strain>
    </source>
</reference>
<accession>A0A372ZUA3</accession>
<evidence type="ECO:0000313" key="2">
    <source>
        <dbReference type="Proteomes" id="UP000263377"/>
    </source>
</evidence>
<dbReference type="Proteomes" id="UP000263377">
    <property type="component" value="Unassembled WGS sequence"/>
</dbReference>